<evidence type="ECO:0000256" key="3">
    <source>
        <dbReference type="ARBA" id="ARBA00038502"/>
    </source>
</evidence>
<evidence type="ECO:0000259" key="4">
    <source>
        <dbReference type="PROSITE" id="PS51186"/>
    </source>
</evidence>
<feature type="domain" description="N-acetyltransferase" evidence="4">
    <location>
        <begin position="21"/>
        <end position="191"/>
    </location>
</feature>
<keyword evidence="5" id="KW-0687">Ribonucleoprotein</keyword>
<dbReference type="Pfam" id="PF13302">
    <property type="entry name" value="Acetyltransf_3"/>
    <property type="match status" value="1"/>
</dbReference>
<dbReference type="GO" id="GO:0005840">
    <property type="term" value="C:ribosome"/>
    <property type="evidence" value="ECO:0007669"/>
    <property type="project" value="UniProtKB-KW"/>
</dbReference>
<dbReference type="PROSITE" id="PS51186">
    <property type="entry name" value="GNAT"/>
    <property type="match status" value="1"/>
</dbReference>
<keyword evidence="1 5" id="KW-0808">Transferase</keyword>
<dbReference type="SUPFAM" id="SSF55729">
    <property type="entry name" value="Acyl-CoA N-acyltransferases (Nat)"/>
    <property type="match status" value="1"/>
</dbReference>
<comment type="similarity">
    <text evidence="3">Belongs to the acetyltransferase family. RimJ subfamily.</text>
</comment>
<protein>
    <submittedName>
        <fullName evidence="5">[SSU ribosomal protein S5P]-alanine acetyltransferase</fullName>
    </submittedName>
</protein>
<dbReference type="InterPro" id="IPR016181">
    <property type="entry name" value="Acyl_CoA_acyltransferase"/>
</dbReference>
<gene>
    <name evidence="5" type="ORF">BXY53_1490</name>
</gene>
<proteinExistence type="inferred from homology"/>
<evidence type="ECO:0000313" key="6">
    <source>
        <dbReference type="Proteomes" id="UP000266273"/>
    </source>
</evidence>
<dbReference type="AlphaFoldDB" id="A0A397QE82"/>
<name>A0A397QE82_9HYPH</name>
<evidence type="ECO:0000256" key="2">
    <source>
        <dbReference type="ARBA" id="ARBA00023315"/>
    </source>
</evidence>
<keyword evidence="2" id="KW-0012">Acyltransferase</keyword>
<dbReference type="EMBL" id="QXDF01000001">
    <property type="protein sequence ID" value="RIA56384.1"/>
    <property type="molecule type" value="Genomic_DNA"/>
</dbReference>
<dbReference type="PANTHER" id="PTHR43792:SF8">
    <property type="entry name" value="[RIBOSOMAL PROTEIN US5]-ALANINE N-ACETYLTRANSFERASE"/>
    <property type="match status" value="1"/>
</dbReference>
<organism evidence="5 6">
    <name type="scientific">Dichotomicrobium thermohalophilum</name>
    <dbReference type="NCBI Taxonomy" id="933063"/>
    <lineage>
        <taxon>Bacteria</taxon>
        <taxon>Pseudomonadati</taxon>
        <taxon>Pseudomonadota</taxon>
        <taxon>Alphaproteobacteria</taxon>
        <taxon>Hyphomicrobiales</taxon>
        <taxon>Hyphomicrobiaceae</taxon>
        <taxon>Dichotomicrobium</taxon>
    </lineage>
</organism>
<reference evidence="5 6" key="1">
    <citation type="submission" date="2018-08" db="EMBL/GenBank/DDBJ databases">
        <title>Genomic Encyclopedia of Archaeal and Bacterial Type Strains, Phase II (KMG-II): from individual species to whole genera.</title>
        <authorList>
            <person name="Goeker M."/>
        </authorList>
    </citation>
    <scope>NUCLEOTIDE SEQUENCE [LARGE SCALE GENOMIC DNA]</scope>
    <source>
        <strain evidence="5 6">DSM 5002</strain>
    </source>
</reference>
<keyword evidence="6" id="KW-1185">Reference proteome</keyword>
<dbReference type="RefSeq" id="WP_119061181.1">
    <property type="nucleotide sequence ID" value="NZ_QXDF01000001.1"/>
</dbReference>
<evidence type="ECO:0000313" key="5">
    <source>
        <dbReference type="EMBL" id="RIA56384.1"/>
    </source>
</evidence>
<comment type="caution">
    <text evidence="5">The sequence shown here is derived from an EMBL/GenBank/DDBJ whole genome shotgun (WGS) entry which is preliminary data.</text>
</comment>
<sequence>MAFLRSPPTPENGPQIEWEDLLLRMPRLSDYHAWAELRAKSRAHLEPWEPAWTPDELTRGAYRMRLKHYMREMRENSGYAFFMFKADDNTLIGGATLSNIRRGVSQSCSLGYWVGAPYAGQGYMTKGVRAIAAFVFDTLHLHRLEAACLPTNVASIRVLEKVGFTREGLAREYLKINGRWQDHFLYALLKDDPRR</sequence>
<dbReference type="GO" id="GO:0008999">
    <property type="term" value="F:protein-N-terminal-alanine acetyltransferase activity"/>
    <property type="evidence" value="ECO:0007669"/>
    <property type="project" value="TreeGrafter"/>
</dbReference>
<evidence type="ECO:0000256" key="1">
    <source>
        <dbReference type="ARBA" id="ARBA00022679"/>
    </source>
</evidence>
<keyword evidence="5" id="KW-0689">Ribosomal protein</keyword>
<dbReference type="OrthoDB" id="9801669at2"/>
<dbReference type="GO" id="GO:0005737">
    <property type="term" value="C:cytoplasm"/>
    <property type="evidence" value="ECO:0007669"/>
    <property type="project" value="TreeGrafter"/>
</dbReference>
<dbReference type="InterPro" id="IPR000182">
    <property type="entry name" value="GNAT_dom"/>
</dbReference>
<dbReference type="InterPro" id="IPR051531">
    <property type="entry name" value="N-acetyltransferase"/>
</dbReference>
<dbReference type="PANTHER" id="PTHR43792">
    <property type="entry name" value="GNAT FAMILY, PUTATIVE (AFU_ORTHOLOGUE AFUA_3G00765)-RELATED-RELATED"/>
    <property type="match status" value="1"/>
</dbReference>
<dbReference type="Proteomes" id="UP000266273">
    <property type="component" value="Unassembled WGS sequence"/>
</dbReference>
<accession>A0A397QE82</accession>
<dbReference type="Gene3D" id="3.40.630.30">
    <property type="match status" value="1"/>
</dbReference>